<dbReference type="EMBL" id="JAOTPV010000009">
    <property type="protein sequence ID" value="KAJ4478267.1"/>
    <property type="molecule type" value="Genomic_DNA"/>
</dbReference>
<feature type="region of interest" description="Disordered" evidence="1">
    <location>
        <begin position="1"/>
        <end position="25"/>
    </location>
</feature>
<feature type="transmembrane region" description="Helical" evidence="2">
    <location>
        <begin position="185"/>
        <end position="207"/>
    </location>
</feature>
<dbReference type="OrthoDB" id="3265734at2759"/>
<protein>
    <recommendedName>
        <fullName evidence="5">Mid2 domain-containing protein</fullName>
    </recommendedName>
</protein>
<evidence type="ECO:0000256" key="1">
    <source>
        <dbReference type="SAM" id="MobiDB-lite"/>
    </source>
</evidence>
<sequence length="284" mass="29947">MSFTVSASSPDITYSPRNAWTPTQSGTMTTTHAGAIAELTFDGLTVQVYGMLLSLSNSVKPKPVSSYALDGATPVQFNATNLSVAAQQLDIPQTFVFFQSNSALTGQNHSLVITSLEDEADFTLGSIVFTQASDSTSASSAPLSFISSTSSLSTEPISTSSYMSAPSSSASAATINGAQRISAGMIGGITVAAAFVIFAVILALCWLHRRRRTRILSMSEAKSPDRDQIPVPFMAERHSIEPQKSNAPDAVTWLFPPSVHRQSDAPSISTIGLGPPPSYTSNES</sequence>
<keyword evidence="2" id="KW-0472">Membrane</keyword>
<reference evidence="3" key="1">
    <citation type="submission" date="2022-08" db="EMBL/GenBank/DDBJ databases">
        <title>A Global Phylogenomic Analysis of the Shiitake Genus Lentinula.</title>
        <authorList>
            <consortium name="DOE Joint Genome Institute"/>
            <person name="Sierra-Patev S."/>
            <person name="Min B."/>
            <person name="Naranjo-Ortiz M."/>
            <person name="Looney B."/>
            <person name="Konkel Z."/>
            <person name="Slot J.C."/>
            <person name="Sakamoto Y."/>
            <person name="Steenwyk J.L."/>
            <person name="Rokas A."/>
            <person name="Carro J."/>
            <person name="Camarero S."/>
            <person name="Ferreira P."/>
            <person name="Molpeceres G."/>
            <person name="Ruiz-Duenas F.J."/>
            <person name="Serrano A."/>
            <person name="Henrissat B."/>
            <person name="Drula E."/>
            <person name="Hughes K.W."/>
            <person name="Mata J.L."/>
            <person name="Ishikawa N.K."/>
            <person name="Vargas-Isla R."/>
            <person name="Ushijima S."/>
            <person name="Smith C.A."/>
            <person name="Ahrendt S."/>
            <person name="Andreopoulos W."/>
            <person name="He G."/>
            <person name="Labutti K."/>
            <person name="Lipzen A."/>
            <person name="Ng V."/>
            <person name="Riley R."/>
            <person name="Sandor L."/>
            <person name="Barry K."/>
            <person name="Martinez A.T."/>
            <person name="Xiao Y."/>
            <person name="Gibbons J.G."/>
            <person name="Terashima K."/>
            <person name="Grigoriev I.V."/>
            <person name="Hibbett D.S."/>
        </authorList>
    </citation>
    <scope>NUCLEOTIDE SEQUENCE</scope>
    <source>
        <strain evidence="3">JLM2183</strain>
    </source>
</reference>
<evidence type="ECO:0000313" key="3">
    <source>
        <dbReference type="EMBL" id="KAJ4478267.1"/>
    </source>
</evidence>
<name>A0A9W9AAL0_9AGAR</name>
<keyword evidence="2" id="KW-0812">Transmembrane</keyword>
<dbReference type="AlphaFoldDB" id="A0A9W9AAL0"/>
<comment type="caution">
    <text evidence="3">The sequence shown here is derived from an EMBL/GenBank/DDBJ whole genome shotgun (WGS) entry which is preliminary data.</text>
</comment>
<evidence type="ECO:0008006" key="5">
    <source>
        <dbReference type="Google" id="ProtNLM"/>
    </source>
</evidence>
<evidence type="ECO:0000256" key="2">
    <source>
        <dbReference type="SAM" id="Phobius"/>
    </source>
</evidence>
<keyword evidence="4" id="KW-1185">Reference proteome</keyword>
<dbReference type="Gene3D" id="2.60.120.260">
    <property type="entry name" value="Galactose-binding domain-like"/>
    <property type="match status" value="1"/>
</dbReference>
<dbReference type="Proteomes" id="UP001150266">
    <property type="component" value="Unassembled WGS sequence"/>
</dbReference>
<organism evidence="3 4">
    <name type="scientific">Lentinula aciculospora</name>
    <dbReference type="NCBI Taxonomy" id="153920"/>
    <lineage>
        <taxon>Eukaryota</taxon>
        <taxon>Fungi</taxon>
        <taxon>Dikarya</taxon>
        <taxon>Basidiomycota</taxon>
        <taxon>Agaricomycotina</taxon>
        <taxon>Agaricomycetes</taxon>
        <taxon>Agaricomycetidae</taxon>
        <taxon>Agaricales</taxon>
        <taxon>Marasmiineae</taxon>
        <taxon>Omphalotaceae</taxon>
        <taxon>Lentinula</taxon>
    </lineage>
</organism>
<accession>A0A9W9AAL0</accession>
<feature type="region of interest" description="Disordered" evidence="1">
    <location>
        <begin position="260"/>
        <end position="284"/>
    </location>
</feature>
<evidence type="ECO:0000313" key="4">
    <source>
        <dbReference type="Proteomes" id="UP001150266"/>
    </source>
</evidence>
<proteinExistence type="predicted"/>
<gene>
    <name evidence="3" type="ORF">J3R30DRAFT_2881718</name>
</gene>
<keyword evidence="2" id="KW-1133">Transmembrane helix</keyword>